<proteinExistence type="predicted"/>
<dbReference type="AlphaFoldDB" id="A0A511XFF3"/>
<gene>
    <name evidence="1" type="ORF">ANI02nite_35580</name>
</gene>
<dbReference type="STRING" id="1120919.GCA_000429165_03528"/>
<keyword evidence="2" id="KW-1185">Reference proteome</keyword>
<accession>A0A511XFF3</accession>
<protein>
    <submittedName>
        <fullName evidence="1">Uncharacterized protein</fullName>
    </submittedName>
</protein>
<name>A0A511XFF3_9PROT</name>
<reference evidence="1 2" key="1">
    <citation type="submission" date="2019-07" db="EMBL/GenBank/DDBJ databases">
        <title>Whole genome shotgun sequence of Acetobacter nitrogenifigens NBRC 105050.</title>
        <authorList>
            <person name="Hosoyama A."/>
            <person name="Uohara A."/>
            <person name="Ohji S."/>
            <person name="Ichikawa N."/>
        </authorList>
    </citation>
    <scope>NUCLEOTIDE SEQUENCE [LARGE SCALE GENOMIC DNA]</scope>
    <source>
        <strain evidence="1 2">NBRC 105050</strain>
    </source>
</reference>
<dbReference type="Proteomes" id="UP000321635">
    <property type="component" value="Unassembled WGS sequence"/>
</dbReference>
<comment type="caution">
    <text evidence="1">The sequence shown here is derived from an EMBL/GenBank/DDBJ whole genome shotgun (WGS) entry which is preliminary data.</text>
</comment>
<dbReference type="RefSeq" id="WP_026398968.1">
    <property type="nucleotide sequence ID" value="NZ_AUBI01000024.1"/>
</dbReference>
<sequence length="234" mass="25519">MANWSANHYEISGSAKDIARAAAYLGLMAEIDEAGRLAFVVNGRWDATEYGVGDDLAARFPALSITCAYAPEEANFQIHELVAWERGRRLFTADFASDWEGMVLDLTAPHCDCTVRLLRSTPASAMACRHFGMRQQNQALLARGAQASRWFVVERHDDQTVAFRLPTSGESAGEAVIVDHEAHVARLYSGVDPWGLYRDVQGVSGDGFLALLTGLAAEVSSEVQDEKSLALITI</sequence>
<dbReference type="EMBL" id="BJYF01000058">
    <property type="protein sequence ID" value="GEN61674.1"/>
    <property type="molecule type" value="Genomic_DNA"/>
</dbReference>
<organism evidence="1 2">
    <name type="scientific">Acetobacter nitrogenifigens DSM 23921 = NBRC 105050</name>
    <dbReference type="NCBI Taxonomy" id="1120919"/>
    <lineage>
        <taxon>Bacteria</taxon>
        <taxon>Pseudomonadati</taxon>
        <taxon>Pseudomonadota</taxon>
        <taxon>Alphaproteobacteria</taxon>
        <taxon>Acetobacterales</taxon>
        <taxon>Acetobacteraceae</taxon>
        <taxon>Acetobacter</taxon>
    </lineage>
</organism>
<evidence type="ECO:0000313" key="2">
    <source>
        <dbReference type="Proteomes" id="UP000321635"/>
    </source>
</evidence>
<evidence type="ECO:0000313" key="1">
    <source>
        <dbReference type="EMBL" id="GEN61674.1"/>
    </source>
</evidence>